<proteinExistence type="predicted"/>
<name>A0A0G1GFZ9_9BACT</name>
<organism evidence="1 2">
    <name type="scientific">Candidatus Gottesmanbacteria bacterium GW2011_GWA2_43_14</name>
    <dbReference type="NCBI Taxonomy" id="1618443"/>
    <lineage>
        <taxon>Bacteria</taxon>
        <taxon>Candidatus Gottesmaniibacteriota</taxon>
    </lineage>
</organism>
<dbReference type="Pfam" id="PF05973">
    <property type="entry name" value="Gp49"/>
    <property type="match status" value="1"/>
</dbReference>
<accession>A0A0G1GFZ9</accession>
<comment type="caution">
    <text evidence="1">The sequence shown here is derived from an EMBL/GenBank/DDBJ whole genome shotgun (WGS) entry which is preliminary data.</text>
</comment>
<reference evidence="1 2" key="1">
    <citation type="journal article" date="2015" name="Nature">
        <title>rRNA introns, odd ribosomes, and small enigmatic genomes across a large radiation of phyla.</title>
        <authorList>
            <person name="Brown C.T."/>
            <person name="Hug L.A."/>
            <person name="Thomas B.C."/>
            <person name="Sharon I."/>
            <person name="Castelle C.J."/>
            <person name="Singh A."/>
            <person name="Wilkins M.J."/>
            <person name="Williams K.H."/>
            <person name="Banfield J.F."/>
        </authorList>
    </citation>
    <scope>NUCLEOTIDE SEQUENCE [LARGE SCALE GENOMIC DNA]</scope>
</reference>
<protein>
    <submittedName>
        <fullName evidence="1">Phage-like protein</fullName>
    </submittedName>
</protein>
<dbReference type="Proteomes" id="UP000034894">
    <property type="component" value="Unassembled WGS sequence"/>
</dbReference>
<dbReference type="InterPro" id="IPR009241">
    <property type="entry name" value="HigB-like"/>
</dbReference>
<evidence type="ECO:0000313" key="1">
    <source>
        <dbReference type="EMBL" id="KKS97753.1"/>
    </source>
</evidence>
<dbReference type="PATRIC" id="fig|1618443.3.peg.864"/>
<dbReference type="EMBL" id="LCFP01000005">
    <property type="protein sequence ID" value="KKS97753.1"/>
    <property type="molecule type" value="Genomic_DNA"/>
</dbReference>
<gene>
    <name evidence="1" type="ORF">UV73_C0005G0030</name>
</gene>
<evidence type="ECO:0000313" key="2">
    <source>
        <dbReference type="Proteomes" id="UP000034894"/>
    </source>
</evidence>
<dbReference type="AlphaFoldDB" id="A0A0G1GFZ9"/>
<sequence length="115" mass="13527">MDSIDWKIITYESDRGEKPIDEFLKKQQAFTRAKIIHNIGLLRTYGNLLTMPHVKMLGSGLFELRIRGKEELRIFYCFSGSKTIYLLHAFKKKTQKTPQKEHDLALERKKQLTTI</sequence>
<dbReference type="STRING" id="1618443.UV73_C0005G0030"/>